<dbReference type="EMBL" id="BTGU01000062">
    <property type="protein sequence ID" value="GMN56247.1"/>
    <property type="molecule type" value="Genomic_DNA"/>
</dbReference>
<gene>
    <name evidence="2" type="ORF">TIFTF001_025367</name>
</gene>
<proteinExistence type="predicted"/>
<feature type="compositionally biased region" description="Polar residues" evidence="1">
    <location>
        <begin position="41"/>
        <end position="51"/>
    </location>
</feature>
<name>A0AA88DH82_FICCA</name>
<comment type="caution">
    <text evidence="2">The sequence shown here is derived from an EMBL/GenBank/DDBJ whole genome shotgun (WGS) entry which is preliminary data.</text>
</comment>
<dbReference type="Proteomes" id="UP001187192">
    <property type="component" value="Unassembled WGS sequence"/>
</dbReference>
<accession>A0AA88DH82</accession>
<evidence type="ECO:0000313" key="2">
    <source>
        <dbReference type="EMBL" id="GMN56247.1"/>
    </source>
</evidence>
<feature type="compositionally biased region" description="Low complexity" evidence="1">
    <location>
        <begin position="110"/>
        <end position="130"/>
    </location>
</feature>
<keyword evidence="3" id="KW-1185">Reference proteome</keyword>
<organism evidence="2 3">
    <name type="scientific">Ficus carica</name>
    <name type="common">Common fig</name>
    <dbReference type="NCBI Taxonomy" id="3494"/>
    <lineage>
        <taxon>Eukaryota</taxon>
        <taxon>Viridiplantae</taxon>
        <taxon>Streptophyta</taxon>
        <taxon>Embryophyta</taxon>
        <taxon>Tracheophyta</taxon>
        <taxon>Spermatophyta</taxon>
        <taxon>Magnoliopsida</taxon>
        <taxon>eudicotyledons</taxon>
        <taxon>Gunneridae</taxon>
        <taxon>Pentapetalae</taxon>
        <taxon>rosids</taxon>
        <taxon>fabids</taxon>
        <taxon>Rosales</taxon>
        <taxon>Moraceae</taxon>
        <taxon>Ficeae</taxon>
        <taxon>Ficus</taxon>
    </lineage>
</organism>
<protein>
    <submittedName>
        <fullName evidence="2">Uncharacterized protein</fullName>
    </submittedName>
</protein>
<dbReference type="AlphaFoldDB" id="A0AA88DH82"/>
<evidence type="ECO:0000313" key="3">
    <source>
        <dbReference type="Proteomes" id="UP001187192"/>
    </source>
</evidence>
<evidence type="ECO:0000256" key="1">
    <source>
        <dbReference type="SAM" id="MobiDB-lite"/>
    </source>
</evidence>
<sequence length="220" mass="23325">MSNSDPKSRPRPGPWPPAPDNSALPPSSWAKRTGFRPKFSGETNASDSGQISLPPRPSPASREPDPAAQPDLEAGRPRPPPPTVNGQPEKEKEKAQTAAEKEKAVKKRSGAGANGNAPNPAVAAEPGAAAQQRRTVRSEEAVDALPPQIGVGGHWKCGINSAVCVRSNHAVAHVFRFKVALDTGSIICFPRSCIGDYQLPGISRTQWKCNVSILVLLLVK</sequence>
<reference evidence="2" key="1">
    <citation type="submission" date="2023-07" db="EMBL/GenBank/DDBJ databases">
        <title>draft genome sequence of fig (Ficus carica).</title>
        <authorList>
            <person name="Takahashi T."/>
            <person name="Nishimura K."/>
        </authorList>
    </citation>
    <scope>NUCLEOTIDE SEQUENCE</scope>
</reference>
<feature type="region of interest" description="Disordered" evidence="1">
    <location>
        <begin position="1"/>
        <end position="135"/>
    </location>
</feature>
<feature type="compositionally biased region" description="Basic and acidic residues" evidence="1">
    <location>
        <begin position="88"/>
        <end position="103"/>
    </location>
</feature>